<dbReference type="CDD" id="cd12087">
    <property type="entry name" value="TM_EGFR-like"/>
    <property type="match status" value="1"/>
</dbReference>
<evidence type="ECO:0008006" key="6">
    <source>
        <dbReference type="Google" id="ProtNLM"/>
    </source>
</evidence>
<evidence type="ECO:0000313" key="5">
    <source>
        <dbReference type="Proteomes" id="UP000799750"/>
    </source>
</evidence>
<keyword evidence="5" id="KW-1185">Reference proteome</keyword>
<feature type="compositionally biased region" description="Polar residues" evidence="1">
    <location>
        <begin position="167"/>
        <end position="178"/>
    </location>
</feature>
<feature type="compositionally biased region" description="Pro residues" evidence="1">
    <location>
        <begin position="269"/>
        <end position="286"/>
    </location>
</feature>
<keyword evidence="2" id="KW-1133">Transmembrane helix</keyword>
<feature type="chain" id="PRO_5025652097" description="Mid2 domain-containing protein" evidence="3">
    <location>
        <begin position="24"/>
        <end position="321"/>
    </location>
</feature>
<dbReference type="Proteomes" id="UP000799750">
    <property type="component" value="Unassembled WGS sequence"/>
</dbReference>
<evidence type="ECO:0000256" key="3">
    <source>
        <dbReference type="SAM" id="SignalP"/>
    </source>
</evidence>
<sequence>MRSEYLSFFCAFLSVSFVGRVEASCYYPDGTFPTDYIYTACTGDTFSSCCIASEGDQCLSNGLCEYPGGDYVFRGACTDKTWEAPECFQHCKTGDSSDTYDTLVSCGGTKYCCNSDGSTCCNDDSKVFDVGVASVINDLASSTSADLIATQTDGPAATPTDAGVGAPSTSSHALSHSVTKSSPSASTGTAAAASSTSTPTPQPAHSSHVAIYAAIAAGVVILVVAIFLVWFFLRRHYRKKAGATTANSISYPLTNAGFERLPDKSPRPVDVPAPRTPAPPYQPPLYQPQYQQPTIQGAMELDSPYNPPRNNSYGKPVYEAP</sequence>
<organism evidence="4 5">
    <name type="scientific">Lophium mytilinum</name>
    <dbReference type="NCBI Taxonomy" id="390894"/>
    <lineage>
        <taxon>Eukaryota</taxon>
        <taxon>Fungi</taxon>
        <taxon>Dikarya</taxon>
        <taxon>Ascomycota</taxon>
        <taxon>Pezizomycotina</taxon>
        <taxon>Dothideomycetes</taxon>
        <taxon>Pleosporomycetidae</taxon>
        <taxon>Mytilinidiales</taxon>
        <taxon>Mytilinidiaceae</taxon>
        <taxon>Lophium</taxon>
    </lineage>
</organism>
<evidence type="ECO:0000313" key="4">
    <source>
        <dbReference type="EMBL" id="KAF2499773.1"/>
    </source>
</evidence>
<name>A0A6A6R7Q8_9PEZI</name>
<evidence type="ECO:0000256" key="1">
    <source>
        <dbReference type="SAM" id="MobiDB-lite"/>
    </source>
</evidence>
<feature type="region of interest" description="Disordered" evidence="1">
    <location>
        <begin position="255"/>
        <end position="321"/>
    </location>
</feature>
<feature type="region of interest" description="Disordered" evidence="1">
    <location>
        <begin position="151"/>
        <end position="203"/>
    </location>
</feature>
<dbReference type="AlphaFoldDB" id="A0A6A6R7Q8"/>
<keyword evidence="2" id="KW-0812">Transmembrane</keyword>
<feature type="compositionally biased region" description="Low complexity" evidence="1">
    <location>
        <begin position="179"/>
        <end position="203"/>
    </location>
</feature>
<dbReference type="EMBL" id="MU004184">
    <property type="protein sequence ID" value="KAF2499773.1"/>
    <property type="molecule type" value="Genomic_DNA"/>
</dbReference>
<feature type="signal peptide" evidence="3">
    <location>
        <begin position="1"/>
        <end position="23"/>
    </location>
</feature>
<accession>A0A6A6R7Q8</accession>
<proteinExistence type="predicted"/>
<protein>
    <recommendedName>
        <fullName evidence="6">Mid2 domain-containing protein</fullName>
    </recommendedName>
</protein>
<gene>
    <name evidence="4" type="ORF">BU16DRAFT_558075</name>
</gene>
<feature type="transmembrane region" description="Helical" evidence="2">
    <location>
        <begin position="209"/>
        <end position="233"/>
    </location>
</feature>
<evidence type="ECO:0000256" key="2">
    <source>
        <dbReference type="SAM" id="Phobius"/>
    </source>
</evidence>
<dbReference type="OrthoDB" id="5215637at2759"/>
<reference evidence="4" key="1">
    <citation type="journal article" date="2020" name="Stud. Mycol.">
        <title>101 Dothideomycetes genomes: a test case for predicting lifestyles and emergence of pathogens.</title>
        <authorList>
            <person name="Haridas S."/>
            <person name="Albert R."/>
            <person name="Binder M."/>
            <person name="Bloem J."/>
            <person name="Labutti K."/>
            <person name="Salamov A."/>
            <person name="Andreopoulos B."/>
            <person name="Baker S."/>
            <person name="Barry K."/>
            <person name="Bills G."/>
            <person name="Bluhm B."/>
            <person name="Cannon C."/>
            <person name="Castanera R."/>
            <person name="Culley D."/>
            <person name="Daum C."/>
            <person name="Ezra D."/>
            <person name="Gonzalez J."/>
            <person name="Henrissat B."/>
            <person name="Kuo A."/>
            <person name="Liang C."/>
            <person name="Lipzen A."/>
            <person name="Lutzoni F."/>
            <person name="Magnuson J."/>
            <person name="Mondo S."/>
            <person name="Nolan M."/>
            <person name="Ohm R."/>
            <person name="Pangilinan J."/>
            <person name="Park H.-J."/>
            <person name="Ramirez L."/>
            <person name="Alfaro M."/>
            <person name="Sun H."/>
            <person name="Tritt A."/>
            <person name="Yoshinaga Y."/>
            <person name="Zwiers L.-H."/>
            <person name="Turgeon B."/>
            <person name="Goodwin S."/>
            <person name="Spatafora J."/>
            <person name="Crous P."/>
            <person name="Grigoriev I."/>
        </authorList>
    </citation>
    <scope>NUCLEOTIDE SEQUENCE</scope>
    <source>
        <strain evidence="4">CBS 269.34</strain>
    </source>
</reference>
<keyword evidence="3" id="KW-0732">Signal</keyword>
<keyword evidence="2" id="KW-0472">Membrane</keyword>